<dbReference type="Pfam" id="PF08281">
    <property type="entry name" value="Sigma70_r4_2"/>
    <property type="match status" value="1"/>
</dbReference>
<keyword evidence="3" id="KW-0731">Sigma factor</keyword>
<protein>
    <submittedName>
        <fullName evidence="9">RNA polymerase sigma-70 factor (ECF subfamily)</fullName>
    </submittedName>
</protein>
<keyword evidence="4" id="KW-0238">DNA-binding</keyword>
<proteinExistence type="inferred from homology"/>
<evidence type="ECO:0000313" key="10">
    <source>
        <dbReference type="Proteomes" id="UP000295281"/>
    </source>
</evidence>
<reference evidence="9 10" key="1">
    <citation type="submission" date="2019-03" db="EMBL/GenBank/DDBJ databases">
        <title>Genomic Encyclopedia of Type Strains, Phase IV (KMG-IV): sequencing the most valuable type-strain genomes for metagenomic binning, comparative biology and taxonomic classification.</title>
        <authorList>
            <person name="Goeker M."/>
        </authorList>
    </citation>
    <scope>NUCLEOTIDE SEQUENCE [LARGE SCALE GENOMIC DNA]</scope>
    <source>
        <strain evidence="9 10">DSM 46770</strain>
    </source>
</reference>
<dbReference type="SUPFAM" id="SSF88659">
    <property type="entry name" value="Sigma3 and sigma4 domains of RNA polymerase sigma factors"/>
    <property type="match status" value="1"/>
</dbReference>
<dbReference type="CDD" id="cd06171">
    <property type="entry name" value="Sigma70_r4"/>
    <property type="match status" value="1"/>
</dbReference>
<evidence type="ECO:0000256" key="1">
    <source>
        <dbReference type="ARBA" id="ARBA00010641"/>
    </source>
</evidence>
<organism evidence="9 10">
    <name type="scientific">Actinorugispora endophytica</name>
    <dbReference type="NCBI Taxonomy" id="1605990"/>
    <lineage>
        <taxon>Bacteria</taxon>
        <taxon>Bacillati</taxon>
        <taxon>Actinomycetota</taxon>
        <taxon>Actinomycetes</taxon>
        <taxon>Streptosporangiales</taxon>
        <taxon>Nocardiopsidaceae</taxon>
        <taxon>Actinorugispora</taxon>
    </lineage>
</organism>
<keyword evidence="5" id="KW-0804">Transcription</keyword>
<dbReference type="RefSeq" id="WP_133743208.1">
    <property type="nucleotide sequence ID" value="NZ_SNYN01000026.1"/>
</dbReference>
<dbReference type="Gene3D" id="1.10.1740.10">
    <property type="match status" value="1"/>
</dbReference>
<keyword evidence="10" id="KW-1185">Reference proteome</keyword>
<dbReference type="OrthoDB" id="5518337at2"/>
<name>A0A4R6ULR7_9ACTN</name>
<dbReference type="InterPro" id="IPR013249">
    <property type="entry name" value="RNA_pol_sigma70_r4_t2"/>
</dbReference>
<dbReference type="SUPFAM" id="SSF88946">
    <property type="entry name" value="Sigma2 domain of RNA polymerase sigma factors"/>
    <property type="match status" value="1"/>
</dbReference>
<dbReference type="PANTHER" id="PTHR43133">
    <property type="entry name" value="RNA POLYMERASE ECF-TYPE SIGMA FACTO"/>
    <property type="match status" value="1"/>
</dbReference>
<evidence type="ECO:0000256" key="2">
    <source>
        <dbReference type="ARBA" id="ARBA00023015"/>
    </source>
</evidence>
<evidence type="ECO:0000256" key="3">
    <source>
        <dbReference type="ARBA" id="ARBA00023082"/>
    </source>
</evidence>
<sequence length="181" mass="19847">MRVIEDVDQWFVELYDQHRGLVFSAALRLSGARGDAEDLAAEAFLRAYRAASGYGEERRAALRTRAWIMTILMNVWRNHLRAVARRPPPDPLDDAADPPDAAESVEQAVERQETSGELAALLRRLPENQREAVVLRHVGGLSIGEIAEALGVAEGTAKSHVSRGLSRLRALAAGLDQGGFR</sequence>
<gene>
    <name evidence="9" type="ORF">EV190_1262</name>
</gene>
<dbReference type="InterPro" id="IPR036388">
    <property type="entry name" value="WH-like_DNA-bd_sf"/>
</dbReference>
<dbReference type="GO" id="GO:0006352">
    <property type="term" value="P:DNA-templated transcription initiation"/>
    <property type="evidence" value="ECO:0007669"/>
    <property type="project" value="InterPro"/>
</dbReference>
<dbReference type="Proteomes" id="UP000295281">
    <property type="component" value="Unassembled WGS sequence"/>
</dbReference>
<feature type="domain" description="RNA polymerase sigma factor 70 region 4 type 2" evidence="8">
    <location>
        <begin position="117"/>
        <end position="168"/>
    </location>
</feature>
<evidence type="ECO:0000256" key="4">
    <source>
        <dbReference type="ARBA" id="ARBA00023125"/>
    </source>
</evidence>
<dbReference type="GO" id="GO:0016987">
    <property type="term" value="F:sigma factor activity"/>
    <property type="evidence" value="ECO:0007669"/>
    <property type="project" value="UniProtKB-KW"/>
</dbReference>
<evidence type="ECO:0000313" key="9">
    <source>
        <dbReference type="EMBL" id="TDQ46095.1"/>
    </source>
</evidence>
<dbReference type="PANTHER" id="PTHR43133:SF8">
    <property type="entry name" value="RNA POLYMERASE SIGMA FACTOR HI_1459-RELATED"/>
    <property type="match status" value="1"/>
</dbReference>
<dbReference type="EMBL" id="SNYN01000026">
    <property type="protein sequence ID" value="TDQ46095.1"/>
    <property type="molecule type" value="Genomic_DNA"/>
</dbReference>
<comment type="caution">
    <text evidence="9">The sequence shown here is derived from an EMBL/GenBank/DDBJ whole genome shotgun (WGS) entry which is preliminary data.</text>
</comment>
<evidence type="ECO:0000256" key="5">
    <source>
        <dbReference type="ARBA" id="ARBA00023163"/>
    </source>
</evidence>
<dbReference type="InterPro" id="IPR014284">
    <property type="entry name" value="RNA_pol_sigma-70_dom"/>
</dbReference>
<dbReference type="InterPro" id="IPR013324">
    <property type="entry name" value="RNA_pol_sigma_r3/r4-like"/>
</dbReference>
<comment type="similarity">
    <text evidence="1">Belongs to the sigma-70 factor family. ECF subfamily.</text>
</comment>
<accession>A0A4R6ULR7</accession>
<dbReference type="NCBIfam" id="TIGR02937">
    <property type="entry name" value="sigma70-ECF"/>
    <property type="match status" value="1"/>
</dbReference>
<evidence type="ECO:0000256" key="6">
    <source>
        <dbReference type="SAM" id="MobiDB-lite"/>
    </source>
</evidence>
<dbReference type="InterPro" id="IPR039425">
    <property type="entry name" value="RNA_pol_sigma-70-like"/>
</dbReference>
<keyword evidence="2" id="KW-0805">Transcription regulation</keyword>
<dbReference type="GO" id="GO:0003677">
    <property type="term" value="F:DNA binding"/>
    <property type="evidence" value="ECO:0007669"/>
    <property type="project" value="UniProtKB-KW"/>
</dbReference>
<feature type="region of interest" description="Disordered" evidence="6">
    <location>
        <begin position="87"/>
        <end position="110"/>
    </location>
</feature>
<feature type="domain" description="RNA polymerase sigma-70 region 2" evidence="7">
    <location>
        <begin position="14"/>
        <end position="85"/>
    </location>
</feature>
<dbReference type="Gene3D" id="1.10.10.10">
    <property type="entry name" value="Winged helix-like DNA-binding domain superfamily/Winged helix DNA-binding domain"/>
    <property type="match status" value="1"/>
</dbReference>
<dbReference type="InterPro" id="IPR013325">
    <property type="entry name" value="RNA_pol_sigma_r2"/>
</dbReference>
<dbReference type="InterPro" id="IPR007627">
    <property type="entry name" value="RNA_pol_sigma70_r2"/>
</dbReference>
<evidence type="ECO:0000259" key="8">
    <source>
        <dbReference type="Pfam" id="PF08281"/>
    </source>
</evidence>
<dbReference type="Pfam" id="PF04542">
    <property type="entry name" value="Sigma70_r2"/>
    <property type="match status" value="1"/>
</dbReference>
<evidence type="ECO:0000259" key="7">
    <source>
        <dbReference type="Pfam" id="PF04542"/>
    </source>
</evidence>
<dbReference type="AlphaFoldDB" id="A0A4R6ULR7"/>